<dbReference type="Gene3D" id="1.20.1530.20">
    <property type="match status" value="1"/>
</dbReference>
<keyword evidence="15" id="KW-0739">Sodium transport</keyword>
<comment type="similarity">
    <text evidence="2">Belongs to the bile acid:sodium symporter (BASS) (TC 2.A.28) family.</text>
</comment>
<evidence type="ECO:0000256" key="5">
    <source>
        <dbReference type="ARBA" id="ARBA00022448"/>
    </source>
</evidence>
<evidence type="ECO:0000256" key="7">
    <source>
        <dbReference type="ARBA" id="ARBA00022692"/>
    </source>
</evidence>
<feature type="transmembrane region" description="Helical" evidence="32">
    <location>
        <begin position="169"/>
        <end position="188"/>
    </location>
</feature>
<feature type="transmembrane region" description="Helical" evidence="32">
    <location>
        <begin position="38"/>
        <end position="59"/>
    </location>
</feature>
<evidence type="ECO:0000256" key="27">
    <source>
        <dbReference type="ARBA" id="ARBA00048013"/>
    </source>
</evidence>
<evidence type="ECO:0000256" key="4">
    <source>
        <dbReference type="ARBA" id="ARBA00013351"/>
    </source>
</evidence>
<sequence>MSIQTDNSTTVMMVNCTLNCSTTASRQSSGSGGNDNTIYILTTVIIAVGMVGIGATVYYKTLWEYIKKPKAFLLGVFMQLIIMPPLSWALTKIFQMPQAEALGVFIQGSCPGGTTSNIVVYWMDGIVDLSVAMTGTSTLLALGTMPLWLLIYQKGENLPHNLSIPFDRLAISLAALVIPIFVGMVIRANLAKYANIISKVFIALASIFILIMVIVNSVVSKIPWVVTWRQVVLAAIMPLIAYLIGYLVPFFPGLKLTHKAGRTISVETALQNAQIAAAVIQISFGKSRIIIAMLLFPLLYYVFQVGYSAIFAGIFITAKRRGWIKEDKEEQEEPANAGKAAAVEKSGEVRKTAVEKTKKDGIENPNFTKENDVAV</sequence>
<keyword evidence="13 32" id="KW-0472">Membrane</keyword>
<evidence type="ECO:0000256" key="31">
    <source>
        <dbReference type="SAM" id="MobiDB-lite"/>
    </source>
</evidence>
<evidence type="ECO:0000256" key="17">
    <source>
        <dbReference type="ARBA" id="ARBA00031381"/>
    </source>
</evidence>
<feature type="transmembrane region" description="Helical" evidence="32">
    <location>
        <begin position="200"/>
        <end position="219"/>
    </location>
</feature>
<comment type="catalytic activity">
    <reaction evidence="26">
        <text>taurodeoxycholate(out) + 2 Na(+)(out) = taurodeoxycholate(in) + 2 Na(+)(in)</text>
        <dbReference type="Rhea" id="RHEA:72087"/>
        <dbReference type="ChEBI" id="CHEBI:29101"/>
        <dbReference type="ChEBI" id="CHEBI:36261"/>
    </reaction>
</comment>
<reference evidence="33 34" key="1">
    <citation type="submission" date="2024-02" db="EMBL/GenBank/DDBJ databases">
        <authorList>
            <person name="Daric V."/>
            <person name="Darras S."/>
        </authorList>
    </citation>
    <scope>NUCLEOTIDE SEQUENCE [LARGE SCALE GENOMIC DNA]</scope>
</reference>
<accession>A0ABP0GIR0</accession>
<comment type="catalytic activity">
    <reaction evidence="22">
        <text>cholate(out) + 2 Na(+)(out) = cholate(in) + 2 Na(+)(in)</text>
        <dbReference type="Rhea" id="RHEA:71911"/>
        <dbReference type="ChEBI" id="CHEBI:29101"/>
        <dbReference type="ChEBI" id="CHEBI:29747"/>
    </reaction>
</comment>
<keyword evidence="6" id="KW-0597">Phosphoprotein</keyword>
<evidence type="ECO:0000256" key="25">
    <source>
        <dbReference type="ARBA" id="ARBA00047596"/>
    </source>
</evidence>
<name>A0ABP0GIR0_CLALP</name>
<evidence type="ECO:0000256" key="32">
    <source>
        <dbReference type="SAM" id="Phobius"/>
    </source>
</evidence>
<feature type="transmembrane region" description="Helical" evidence="32">
    <location>
        <begin position="129"/>
        <end position="149"/>
    </location>
</feature>
<keyword evidence="10" id="KW-0915">Sodium</keyword>
<evidence type="ECO:0000256" key="16">
    <source>
        <dbReference type="ARBA" id="ARBA00030792"/>
    </source>
</evidence>
<feature type="transmembrane region" description="Helical" evidence="32">
    <location>
        <begin position="71"/>
        <end position="90"/>
    </location>
</feature>
<keyword evidence="5" id="KW-0813">Transport</keyword>
<evidence type="ECO:0000256" key="9">
    <source>
        <dbReference type="ARBA" id="ARBA00022989"/>
    </source>
</evidence>
<evidence type="ECO:0000313" key="34">
    <source>
        <dbReference type="Proteomes" id="UP001642483"/>
    </source>
</evidence>
<organism evidence="33 34">
    <name type="scientific">Clavelina lepadiformis</name>
    <name type="common">Light-bulb sea squirt</name>
    <name type="synonym">Ascidia lepadiformis</name>
    <dbReference type="NCBI Taxonomy" id="159417"/>
    <lineage>
        <taxon>Eukaryota</taxon>
        <taxon>Metazoa</taxon>
        <taxon>Chordata</taxon>
        <taxon>Tunicata</taxon>
        <taxon>Ascidiacea</taxon>
        <taxon>Aplousobranchia</taxon>
        <taxon>Clavelinidae</taxon>
        <taxon>Clavelina</taxon>
    </lineage>
</organism>
<evidence type="ECO:0000256" key="10">
    <source>
        <dbReference type="ARBA" id="ARBA00023053"/>
    </source>
</evidence>
<evidence type="ECO:0000256" key="2">
    <source>
        <dbReference type="ARBA" id="ARBA00006528"/>
    </source>
</evidence>
<feature type="region of interest" description="Disordered" evidence="31">
    <location>
        <begin position="327"/>
        <end position="375"/>
    </location>
</feature>
<evidence type="ECO:0000256" key="12">
    <source>
        <dbReference type="ARBA" id="ARBA00023065"/>
    </source>
</evidence>
<evidence type="ECO:0000256" key="11">
    <source>
        <dbReference type="ARBA" id="ARBA00023055"/>
    </source>
</evidence>
<evidence type="ECO:0000256" key="15">
    <source>
        <dbReference type="ARBA" id="ARBA00023201"/>
    </source>
</evidence>
<dbReference type="Proteomes" id="UP001642483">
    <property type="component" value="Unassembled WGS sequence"/>
</dbReference>
<keyword evidence="34" id="KW-1185">Reference proteome</keyword>
<comment type="catalytic activity">
    <reaction evidence="28">
        <text>taurocholate(out) + 2 Na(+)(out) = taurocholate(in) + 2 Na(+)(in)</text>
        <dbReference type="Rhea" id="RHEA:71875"/>
        <dbReference type="ChEBI" id="CHEBI:29101"/>
        <dbReference type="ChEBI" id="CHEBI:36257"/>
    </reaction>
</comment>
<dbReference type="InterPro" id="IPR002657">
    <property type="entry name" value="BilAc:Na_symport/Acr3"/>
</dbReference>
<dbReference type="PANTHER" id="PTHR10361:SF19">
    <property type="entry name" value="ILEAL SODIUM_BILE ACID COTRANSPORTER"/>
    <property type="match status" value="1"/>
</dbReference>
<feature type="transmembrane region" description="Helical" evidence="32">
    <location>
        <begin position="231"/>
        <end position="254"/>
    </location>
</feature>
<dbReference type="EMBL" id="CAWYQH010000119">
    <property type="protein sequence ID" value="CAK8690781.1"/>
    <property type="molecule type" value="Genomic_DNA"/>
</dbReference>
<gene>
    <name evidence="33" type="ORF">CVLEPA_LOCUS23353</name>
</gene>
<keyword evidence="7 32" id="KW-0812">Transmembrane</keyword>
<evidence type="ECO:0000256" key="28">
    <source>
        <dbReference type="ARBA" id="ARBA00048327"/>
    </source>
</evidence>
<comment type="catalytic activity">
    <reaction evidence="21">
        <text>glycocholate(out) + 2 Na(+)(out) = glycocholate(in) + 2 Na(+)(in)</text>
        <dbReference type="Rhea" id="RHEA:71935"/>
        <dbReference type="ChEBI" id="CHEBI:29101"/>
        <dbReference type="ChEBI" id="CHEBI:29746"/>
    </reaction>
</comment>
<evidence type="ECO:0000256" key="3">
    <source>
        <dbReference type="ARBA" id="ARBA00011407"/>
    </source>
</evidence>
<evidence type="ECO:0000256" key="21">
    <source>
        <dbReference type="ARBA" id="ARBA00034215"/>
    </source>
</evidence>
<comment type="function">
    <text evidence="23">Plays a critical role in the sodium-dependent reabsorption of bile acids from the lumen of the small intestine. Transports various bile acids, unconjugated or conjugated, such as cholate and taurocholate. Also responsible for bile acid transport in the renal proximal tubules, a salvage mechanism that helps conserve bile acids. Works collaboratively with the Na(+)-taurocholate cotransporting polypeptide (NTCP), the organic solute transporter (OST), and the bile salt export pump (BSEP), to ensure efficacious biological recycling of bile acids during enterohepatic circulation.</text>
</comment>
<evidence type="ECO:0000256" key="20">
    <source>
        <dbReference type="ARBA" id="ARBA00033223"/>
    </source>
</evidence>
<dbReference type="InterPro" id="IPR004710">
    <property type="entry name" value="Bilac:Na_transpt"/>
</dbReference>
<protein>
    <recommendedName>
        <fullName evidence="4">Ileal sodium/bile acid cotransporter</fullName>
    </recommendedName>
    <alternativeName>
        <fullName evidence="18">Apical sodium-dependent bile acid transporter</fullName>
    </alternativeName>
    <alternativeName>
        <fullName evidence="20">Ileal Na(+)/bile acid cotransporter</fullName>
    </alternativeName>
    <alternativeName>
        <fullName evidence="16">Ileal sodium-dependent bile acid transporter</fullName>
    </alternativeName>
    <alternativeName>
        <fullName evidence="19">Na(+)-dependent ileal bile acid transporter</fullName>
    </alternativeName>
    <alternativeName>
        <fullName evidence="17">Solute carrier family 10 member 2</fullName>
    </alternativeName>
</protein>
<evidence type="ECO:0000256" key="14">
    <source>
        <dbReference type="ARBA" id="ARBA00023180"/>
    </source>
</evidence>
<keyword evidence="12" id="KW-0406">Ion transport</keyword>
<evidence type="ECO:0000256" key="6">
    <source>
        <dbReference type="ARBA" id="ARBA00022553"/>
    </source>
</evidence>
<comment type="catalytic activity">
    <reaction evidence="25">
        <text>tauroursodeoxycholate(out) + 2 Na(+)(out) = tauroursodeoxycholate(in) + 2 Na(+)(in)</text>
        <dbReference type="Rhea" id="RHEA:71927"/>
        <dbReference type="ChEBI" id="CHEBI:29101"/>
        <dbReference type="ChEBI" id="CHEBI:132028"/>
    </reaction>
</comment>
<evidence type="ECO:0000256" key="1">
    <source>
        <dbReference type="ARBA" id="ARBA00004141"/>
    </source>
</evidence>
<keyword evidence="9 32" id="KW-1133">Transmembrane helix</keyword>
<evidence type="ECO:0000256" key="22">
    <source>
        <dbReference type="ARBA" id="ARBA00034231"/>
    </source>
</evidence>
<dbReference type="Pfam" id="PF01758">
    <property type="entry name" value="SBF"/>
    <property type="match status" value="1"/>
</dbReference>
<evidence type="ECO:0000313" key="33">
    <source>
        <dbReference type="EMBL" id="CAK8690781.1"/>
    </source>
</evidence>
<proteinExistence type="inferred from homology"/>
<comment type="catalytic activity">
    <reaction evidence="29">
        <text>taurochenodeoxycholate(out) + 2 Na(+)(out) = taurochenodeoxycholate(in) + 2 Na(+)(in)</text>
        <dbReference type="Rhea" id="RHEA:71923"/>
        <dbReference type="ChEBI" id="CHEBI:9407"/>
        <dbReference type="ChEBI" id="CHEBI:29101"/>
    </reaction>
</comment>
<evidence type="ECO:0000256" key="24">
    <source>
        <dbReference type="ARBA" id="ARBA00047311"/>
    </source>
</evidence>
<comment type="catalytic activity">
    <reaction evidence="30">
        <text>tauronorcholate(out) + 2 Na(+)(out) = tauronorcholate(in) + 2 Na(+)(in)</text>
        <dbReference type="Rhea" id="RHEA:71915"/>
        <dbReference type="ChEBI" id="CHEBI:29101"/>
        <dbReference type="ChEBI" id="CHEBI:191405"/>
    </reaction>
</comment>
<comment type="subcellular location">
    <subcellularLocation>
        <location evidence="1">Membrane</location>
        <topology evidence="1">Multi-pass membrane protein</topology>
    </subcellularLocation>
</comment>
<feature type="compositionally biased region" description="Basic and acidic residues" evidence="31">
    <location>
        <begin position="345"/>
        <end position="362"/>
    </location>
</feature>
<evidence type="ECO:0000256" key="18">
    <source>
        <dbReference type="ARBA" id="ARBA00032438"/>
    </source>
</evidence>
<evidence type="ECO:0000256" key="8">
    <source>
        <dbReference type="ARBA" id="ARBA00022847"/>
    </source>
</evidence>
<dbReference type="PANTHER" id="PTHR10361">
    <property type="entry name" value="SODIUM-BILE ACID COTRANSPORTER"/>
    <property type="match status" value="1"/>
</dbReference>
<evidence type="ECO:0000256" key="13">
    <source>
        <dbReference type="ARBA" id="ARBA00023136"/>
    </source>
</evidence>
<keyword evidence="14" id="KW-0325">Glycoprotein</keyword>
<evidence type="ECO:0000256" key="19">
    <source>
        <dbReference type="ARBA" id="ARBA00033014"/>
    </source>
</evidence>
<keyword evidence="11" id="KW-0445">Lipid transport</keyword>
<keyword evidence="8" id="KW-0769">Symport</keyword>
<comment type="catalytic activity">
    <reaction evidence="27">
        <text>tauro-beta-muricholate(out) + 2 Na(+)(out) = tauro-beta-muricholate(in) + 2 Na(+)(in)</text>
        <dbReference type="Rhea" id="RHEA:72179"/>
        <dbReference type="ChEBI" id="CHEBI:29101"/>
        <dbReference type="ChEBI" id="CHEBI:133064"/>
    </reaction>
</comment>
<evidence type="ECO:0000256" key="30">
    <source>
        <dbReference type="ARBA" id="ARBA00049276"/>
    </source>
</evidence>
<evidence type="ECO:0000256" key="23">
    <source>
        <dbReference type="ARBA" id="ARBA00046038"/>
    </source>
</evidence>
<comment type="subunit">
    <text evidence="3">Monomer and homodimer.</text>
</comment>
<comment type="catalytic activity">
    <reaction evidence="24">
        <text>tauroallocholate(out) + 2 Na(+)(out) = tauroallocholate(in) + 2 Na(+)(in)</text>
        <dbReference type="Rhea" id="RHEA:51840"/>
        <dbReference type="ChEBI" id="CHEBI:29101"/>
        <dbReference type="ChEBI" id="CHEBI:191406"/>
    </reaction>
</comment>
<comment type="caution">
    <text evidence="33">The sequence shown here is derived from an EMBL/GenBank/DDBJ whole genome shotgun (WGS) entry which is preliminary data.</text>
</comment>
<evidence type="ECO:0000256" key="26">
    <source>
        <dbReference type="ARBA" id="ARBA00047743"/>
    </source>
</evidence>
<evidence type="ECO:0000256" key="29">
    <source>
        <dbReference type="ARBA" id="ARBA00048338"/>
    </source>
</evidence>
<dbReference type="InterPro" id="IPR038770">
    <property type="entry name" value="Na+/solute_symporter_sf"/>
</dbReference>